<comment type="similarity">
    <text evidence="6">Belongs to the peptidase S8 family.</text>
</comment>
<comment type="caution">
    <text evidence="8">The sequence shown here is derived from an EMBL/GenBank/DDBJ whole genome shotgun (WGS) entry which is preliminary data.</text>
</comment>
<evidence type="ECO:0000259" key="7">
    <source>
        <dbReference type="Pfam" id="PF00082"/>
    </source>
</evidence>
<organism evidence="8 9">
    <name type="scientific">Fonsecaea nubica</name>
    <dbReference type="NCBI Taxonomy" id="856822"/>
    <lineage>
        <taxon>Eukaryota</taxon>
        <taxon>Fungi</taxon>
        <taxon>Dikarya</taxon>
        <taxon>Ascomycota</taxon>
        <taxon>Pezizomycotina</taxon>
        <taxon>Eurotiomycetes</taxon>
        <taxon>Chaetothyriomycetidae</taxon>
        <taxon>Chaetothyriales</taxon>
        <taxon>Herpotrichiellaceae</taxon>
        <taxon>Fonsecaea</taxon>
    </lineage>
</organism>
<accession>A0A178BS58</accession>
<keyword evidence="5" id="KW-0865">Zymogen</keyword>
<name>A0A178BS58_9EURO</name>
<dbReference type="Gene3D" id="3.40.50.200">
    <property type="entry name" value="Peptidase S8/S53 domain"/>
    <property type="match status" value="1"/>
</dbReference>
<evidence type="ECO:0000256" key="4">
    <source>
        <dbReference type="ARBA" id="ARBA00022825"/>
    </source>
</evidence>
<dbReference type="GO" id="GO:0006508">
    <property type="term" value="P:proteolysis"/>
    <property type="evidence" value="ECO:0007669"/>
    <property type="project" value="UniProtKB-KW"/>
</dbReference>
<reference evidence="8 9" key="1">
    <citation type="submission" date="2016-03" db="EMBL/GenBank/DDBJ databases">
        <title>The draft genome sequence of Fonsecaea nubica causative agent of cutaneous subcutaneous infection in human host.</title>
        <authorList>
            <person name="Costa F."/>
            <person name="Sybren D.H."/>
            <person name="Raittz R.T."/>
            <person name="Weiss V.A."/>
            <person name="Leao A.C."/>
            <person name="Gomes R."/>
            <person name="De Souza E.M."/>
            <person name="Pedrosa F.O."/>
            <person name="Steffens M.B."/>
            <person name="Bombassaro A."/>
            <person name="Tadra-Sfeir M.Z."/>
            <person name="Moreno L.F."/>
            <person name="Najafzadeh M.J."/>
            <person name="Felipe M.S."/>
            <person name="Teixeira M."/>
            <person name="Sun J."/>
            <person name="Xi L."/>
            <person name="Castro M.A."/>
            <person name="Vicente V.A."/>
        </authorList>
    </citation>
    <scope>NUCLEOTIDE SEQUENCE [LARGE SCALE GENOMIC DNA]</scope>
    <source>
        <strain evidence="8 9">CBS 269.64</strain>
    </source>
</reference>
<proteinExistence type="inferred from homology"/>
<evidence type="ECO:0000313" key="8">
    <source>
        <dbReference type="EMBL" id="OAL20469.1"/>
    </source>
</evidence>
<dbReference type="InterPro" id="IPR015500">
    <property type="entry name" value="Peptidase_S8_subtilisin-rel"/>
</dbReference>
<dbReference type="Pfam" id="PF00082">
    <property type="entry name" value="Peptidase_S8"/>
    <property type="match status" value="1"/>
</dbReference>
<evidence type="ECO:0000313" key="9">
    <source>
        <dbReference type="Proteomes" id="UP000185904"/>
    </source>
</evidence>
<feature type="active site" description="Charge relay system" evidence="6">
    <location>
        <position position="630"/>
    </location>
</feature>
<protein>
    <recommendedName>
        <fullName evidence="7">Peptidase S8/S53 domain-containing protein</fullName>
    </recommendedName>
</protein>
<dbReference type="SUPFAM" id="SSF52743">
    <property type="entry name" value="Subtilisin-like"/>
    <property type="match status" value="1"/>
</dbReference>
<sequence>MANRKKHLEFLQLASTLDFADPGKSDFRMFEDKFKTSRSDYDELLHTLATASSTAFDNYKGDDLLRWLLHREDGCSLLHVKTKSGNKTTPIHAAISSKNHGFLESVLSIAEESIREKSDLHIEIVTALRTRNQIIGTYTCLHASIMEKLPCVERMVELCAQVEGQVDGRDEGPAENRLVKIIQTRGITEQWIGPKHDQKIEPIFLMRDILNNTALHLLMETKSKSWPAREKRYAAGDAGTSNAARSKVVRNSDEFVPLRVIETLEKSLGPSMGELWTAINDDGLSPFKKRLDGVETEDDDADFQRKLRKKILNSLTEIPKLKRALYGTKEKELCLDMSDFNQSSHDFKIFVDELKHSTDKGLLFEECLLSVFLPDLNTFRKATPHDGVRDLFEWLRNEGNVKRIKSLNIPDSTTLPMSDELVSEAIIDVFEVEKFDWRKLDINLDILVRSKHRDEFTNLTLYSTGNYSVMHHWISPEGLEKLTSLRKVTIEIMALDELHSEAHESMLTILCEKQPEQAQTRHALLVDEYAKKLTTRLEAMREKKKKQNPPIDFTYIINTNAKWDFPVLQYPTKPLEEKLELLTKLETCRKFLGDMKKRSEYERFEARFQLLKHKPGEMDRSRLIKVAIIDNGADKFRKKIRDVIEKGVSYVKADYESADRILPWWMVSDAHGTQMAYLIANANPWCRLYIARVGKSRRDILPEDAVQAVRWAIDQGVDIISISWITKSEFPELKQAIEDATKHALVFCSTADEGSWANRVYPACYPGTVRVSATDKYGNLMPTSDKDAINIPVPGQDIPAFGPSYMGAGIAWGTVSGSSVATALAAGIASLALLLLQVFNDVNRDKLEHEGFYKNEKIVRVLSRITDSEKYPSLFPTRATDQDELPKRWNISEFT</sequence>
<keyword evidence="1 6" id="KW-0645">Protease</keyword>
<keyword evidence="9" id="KW-1185">Reference proteome</keyword>
<evidence type="ECO:0000256" key="6">
    <source>
        <dbReference type="PROSITE-ProRule" id="PRU01240"/>
    </source>
</evidence>
<dbReference type="OrthoDB" id="4131581at2759"/>
<keyword evidence="3 6" id="KW-0378">Hydrolase</keyword>
<dbReference type="AlphaFoldDB" id="A0A178BS58"/>
<gene>
    <name evidence="8" type="ORF">AYO20_11489</name>
</gene>
<dbReference type="InterPro" id="IPR000209">
    <property type="entry name" value="Peptidase_S8/S53_dom"/>
</dbReference>
<evidence type="ECO:0000256" key="3">
    <source>
        <dbReference type="ARBA" id="ARBA00022801"/>
    </source>
</evidence>
<dbReference type="EMBL" id="LVCJ01000159">
    <property type="protein sequence ID" value="OAL20469.1"/>
    <property type="molecule type" value="Genomic_DNA"/>
</dbReference>
<feature type="active site" description="Charge relay system" evidence="6">
    <location>
        <position position="819"/>
    </location>
</feature>
<dbReference type="Proteomes" id="UP000185904">
    <property type="component" value="Unassembled WGS sequence"/>
</dbReference>
<keyword evidence="4 6" id="KW-0720">Serine protease</keyword>
<dbReference type="PRINTS" id="PR00723">
    <property type="entry name" value="SUBTILISIN"/>
</dbReference>
<dbReference type="InterPro" id="IPR036852">
    <property type="entry name" value="Peptidase_S8/S53_dom_sf"/>
</dbReference>
<evidence type="ECO:0000256" key="5">
    <source>
        <dbReference type="ARBA" id="ARBA00023145"/>
    </source>
</evidence>
<feature type="domain" description="Peptidase S8/S53" evidence="7">
    <location>
        <begin position="624"/>
        <end position="833"/>
    </location>
</feature>
<dbReference type="RefSeq" id="XP_022494282.1">
    <property type="nucleotide sequence ID" value="XM_022649737.1"/>
</dbReference>
<dbReference type="GeneID" id="34594869"/>
<dbReference type="GO" id="GO:0004252">
    <property type="term" value="F:serine-type endopeptidase activity"/>
    <property type="evidence" value="ECO:0007669"/>
    <property type="project" value="UniProtKB-UniRule"/>
</dbReference>
<dbReference type="PROSITE" id="PS51892">
    <property type="entry name" value="SUBTILASE"/>
    <property type="match status" value="1"/>
</dbReference>
<evidence type="ECO:0000256" key="2">
    <source>
        <dbReference type="ARBA" id="ARBA00022729"/>
    </source>
</evidence>
<keyword evidence="2" id="KW-0732">Signal</keyword>
<feature type="active site" description="Charge relay system" evidence="6">
    <location>
        <position position="671"/>
    </location>
</feature>
<evidence type="ECO:0000256" key="1">
    <source>
        <dbReference type="ARBA" id="ARBA00022670"/>
    </source>
</evidence>